<keyword evidence="2" id="KW-0812">Transmembrane</keyword>
<reference evidence="3" key="1">
    <citation type="submission" date="2021-06" db="EMBL/GenBank/DDBJ databases">
        <authorList>
            <person name="Kallberg Y."/>
            <person name="Tangrot J."/>
            <person name="Rosling A."/>
        </authorList>
    </citation>
    <scope>NUCLEOTIDE SEQUENCE</scope>
    <source>
        <strain evidence="3">CL551</strain>
    </source>
</reference>
<name>A0A9N9AWS3_9GLOM</name>
<evidence type="ECO:0000256" key="1">
    <source>
        <dbReference type="SAM" id="MobiDB-lite"/>
    </source>
</evidence>
<evidence type="ECO:0000313" key="3">
    <source>
        <dbReference type="EMBL" id="CAG8542708.1"/>
    </source>
</evidence>
<organism evidence="3 4">
    <name type="scientific">Acaulospora morrowiae</name>
    <dbReference type="NCBI Taxonomy" id="94023"/>
    <lineage>
        <taxon>Eukaryota</taxon>
        <taxon>Fungi</taxon>
        <taxon>Fungi incertae sedis</taxon>
        <taxon>Mucoromycota</taxon>
        <taxon>Glomeromycotina</taxon>
        <taxon>Glomeromycetes</taxon>
        <taxon>Diversisporales</taxon>
        <taxon>Acaulosporaceae</taxon>
        <taxon>Acaulospora</taxon>
    </lineage>
</organism>
<feature type="transmembrane region" description="Helical" evidence="2">
    <location>
        <begin position="29"/>
        <end position="55"/>
    </location>
</feature>
<dbReference type="AlphaFoldDB" id="A0A9N9AWS3"/>
<dbReference type="Proteomes" id="UP000789342">
    <property type="component" value="Unassembled WGS sequence"/>
</dbReference>
<proteinExistence type="predicted"/>
<feature type="region of interest" description="Disordered" evidence="1">
    <location>
        <begin position="163"/>
        <end position="200"/>
    </location>
</feature>
<keyword evidence="2" id="KW-1133">Transmembrane helix</keyword>
<gene>
    <name evidence="3" type="ORF">AMORRO_LOCUS5203</name>
</gene>
<comment type="caution">
    <text evidence="3">The sequence shown here is derived from an EMBL/GenBank/DDBJ whole genome shotgun (WGS) entry which is preliminary data.</text>
</comment>
<keyword evidence="4" id="KW-1185">Reference proteome</keyword>
<dbReference type="OrthoDB" id="2386713at2759"/>
<dbReference type="EMBL" id="CAJVPV010003070">
    <property type="protein sequence ID" value="CAG8542708.1"/>
    <property type="molecule type" value="Genomic_DNA"/>
</dbReference>
<sequence>MSYQSAITHQKKVAKSTELFLFSDIVPRISIACLFIISSIFYCLLALNLFICVVGGTLANYTRTTVMFTTERSRDFGKWCITLGQGILALAMMDISEKSLLSSSVLSTPPKCKTSKRTVRIPVMSKPTTTNHQKSFSKLQLSSEPPPLSMIGEISLNQCKKSPSCKDTRYRPTIPSSLGPNRPNDREKLASTCPSQRFSTSAFSRPKRSLSIKLIDSTAANRVTIYQRSRVAAVSKLSHSIYDNKSKVVIDAPPVEDECALMKKSKFNRNHKETVIKDNNMKLDENRPMVYQQRRRIQNKKSPSMTLHTARRYLKIMLNAKSHRYTI</sequence>
<keyword evidence="2" id="KW-0472">Membrane</keyword>
<protein>
    <submittedName>
        <fullName evidence="3">16157_t:CDS:1</fullName>
    </submittedName>
</protein>
<evidence type="ECO:0000256" key="2">
    <source>
        <dbReference type="SAM" id="Phobius"/>
    </source>
</evidence>
<accession>A0A9N9AWS3</accession>
<evidence type="ECO:0000313" key="4">
    <source>
        <dbReference type="Proteomes" id="UP000789342"/>
    </source>
</evidence>